<keyword evidence="2" id="KW-0969">Cilium</keyword>
<dbReference type="eggNOG" id="COG1261">
    <property type="taxonomic scope" value="Bacteria"/>
</dbReference>
<dbReference type="STRING" id="796620.VIBC2010_04037"/>
<keyword evidence="2" id="KW-0966">Cell projection</keyword>
<feature type="domain" description="Flagella basal body P-ring formation protein FlgA SAF" evidence="1">
    <location>
        <begin position="142"/>
        <end position="262"/>
    </location>
</feature>
<dbReference type="RefSeq" id="WP_009603064.1">
    <property type="nucleotide sequence ID" value="NZ_AEIU01000108.1"/>
</dbReference>
<evidence type="ECO:0000313" key="2">
    <source>
        <dbReference type="EMBL" id="EFP95050.1"/>
    </source>
</evidence>
<evidence type="ECO:0000313" key="3">
    <source>
        <dbReference type="Proteomes" id="UP000002943"/>
    </source>
</evidence>
<dbReference type="NCBIfam" id="TIGR03170">
    <property type="entry name" value="flgA_cterm"/>
    <property type="match status" value="1"/>
</dbReference>
<dbReference type="EMBL" id="AEIU01000108">
    <property type="protein sequence ID" value="EFP95050.1"/>
    <property type="molecule type" value="Genomic_DNA"/>
</dbReference>
<organism evidence="2 3">
    <name type="scientific">Vibrio caribbeanicus ATCC BAA-2122</name>
    <dbReference type="NCBI Taxonomy" id="796620"/>
    <lineage>
        <taxon>Bacteria</taxon>
        <taxon>Pseudomonadati</taxon>
        <taxon>Pseudomonadota</taxon>
        <taxon>Gammaproteobacteria</taxon>
        <taxon>Vibrionales</taxon>
        <taxon>Vibrionaceae</taxon>
        <taxon>Vibrio</taxon>
    </lineage>
</organism>
<name>E3BPG1_9VIBR</name>
<sequence length="265" mass="29365">MTYKKEGKVNFRQTEGFSGMGNYRFSSSFKCMLLTALMFVPLTHASEQESAQKQIEQAVKGNLEHEINSRAGQQGWRNYKLDTRLNIPSSASHLEHCPVKLTVNASDHNLLPVGNVKRTVSCEHSGMQWRINVTVKSSLTLDVVVAKTGINRDQALTPDSVHLVPRTLTHQQEFYTHVSDVLEKTTTRRIRSGHIITPKTLNAPAMVEVGNQVIISASKDRFSATTKGIALEKGNKGEQITVQNVSSGKTIQATVIGHNKVQTQF</sequence>
<evidence type="ECO:0000259" key="1">
    <source>
        <dbReference type="Pfam" id="PF13144"/>
    </source>
</evidence>
<comment type="caution">
    <text evidence="2">The sequence shown here is derived from an EMBL/GenBank/DDBJ whole genome shotgun (WGS) entry which is preliminary data.</text>
</comment>
<proteinExistence type="predicted"/>
<dbReference type="OrthoDB" id="1669037at2"/>
<gene>
    <name evidence="2" type="ORF">VIBC2010_04037</name>
</gene>
<dbReference type="CDD" id="cd11614">
    <property type="entry name" value="SAF_CpaB_FlgA_like"/>
    <property type="match status" value="1"/>
</dbReference>
<dbReference type="InterPro" id="IPR039246">
    <property type="entry name" value="Flagellar_FlgA"/>
</dbReference>
<dbReference type="PANTHER" id="PTHR36307:SF1">
    <property type="entry name" value="FLAGELLA BASAL BODY P-RING FORMATION PROTEIN FLGA"/>
    <property type="match status" value="1"/>
</dbReference>
<dbReference type="Gene3D" id="2.30.30.760">
    <property type="match status" value="1"/>
</dbReference>
<dbReference type="Pfam" id="PF13144">
    <property type="entry name" value="ChapFlgA"/>
    <property type="match status" value="1"/>
</dbReference>
<protein>
    <submittedName>
        <fullName evidence="2">Flagellar basal-body P-ring formation protein FlgA</fullName>
    </submittedName>
</protein>
<dbReference type="Gene3D" id="3.90.1210.10">
    <property type="entry name" value="Antifreeze-like/N-acetylneuraminic acid synthase C-terminal domain"/>
    <property type="match status" value="1"/>
</dbReference>
<keyword evidence="2" id="KW-0282">Flagellum</keyword>
<reference evidence="2 3" key="1">
    <citation type="journal article" date="2012" name="Int. J. Syst. Evol. Microbiol.">
        <title>Vibrio caribbeanicus sp. nov., isolated from the marine sponge Scleritoderma cyanea.</title>
        <authorList>
            <person name="Hoffmann M."/>
            <person name="Monday S.R."/>
            <person name="Allard M.W."/>
            <person name="Strain E.A."/>
            <person name="Whittaker P."/>
            <person name="Naum M."/>
            <person name="McCarthy P.J."/>
            <person name="Lopez J.V."/>
            <person name="Fischer M."/>
            <person name="Brown E.W."/>
        </authorList>
    </citation>
    <scope>NUCLEOTIDE SEQUENCE [LARGE SCALE GENOMIC DNA]</scope>
    <source>
        <strain evidence="2 3">ATCC BAA-2122</strain>
    </source>
</reference>
<dbReference type="PANTHER" id="PTHR36307">
    <property type="entry name" value="FLAGELLA BASAL BODY P-RING FORMATION PROTEIN FLGA"/>
    <property type="match status" value="1"/>
</dbReference>
<dbReference type="InterPro" id="IPR017585">
    <property type="entry name" value="SAF_FlgA"/>
</dbReference>
<accession>E3BPG1</accession>
<keyword evidence="3" id="KW-1185">Reference proteome</keyword>
<dbReference type="AlphaFoldDB" id="E3BPG1"/>
<dbReference type="Proteomes" id="UP000002943">
    <property type="component" value="Unassembled WGS sequence"/>
</dbReference>
<dbReference type="GO" id="GO:0044780">
    <property type="term" value="P:bacterial-type flagellum assembly"/>
    <property type="evidence" value="ECO:0007669"/>
    <property type="project" value="InterPro"/>
</dbReference>